<evidence type="ECO:0000256" key="5">
    <source>
        <dbReference type="ARBA" id="ARBA00022968"/>
    </source>
</evidence>
<dbReference type="GO" id="GO:0047238">
    <property type="term" value="F:glucuronosyl-N-acetylgalactosaminyl-proteoglycan 4-beta-N-acetylgalactosaminyltransferase activity"/>
    <property type="evidence" value="ECO:0007669"/>
    <property type="project" value="TreeGrafter"/>
</dbReference>
<evidence type="ECO:0000313" key="11">
    <source>
        <dbReference type="EMBL" id="CAI8050622.1"/>
    </source>
</evidence>
<organism evidence="11 12">
    <name type="scientific">Geodia barretti</name>
    <name type="common">Barrett's horny sponge</name>
    <dbReference type="NCBI Taxonomy" id="519541"/>
    <lineage>
        <taxon>Eukaryota</taxon>
        <taxon>Metazoa</taxon>
        <taxon>Porifera</taxon>
        <taxon>Demospongiae</taxon>
        <taxon>Heteroscleromorpha</taxon>
        <taxon>Tetractinellida</taxon>
        <taxon>Astrophorina</taxon>
        <taxon>Geodiidae</taxon>
        <taxon>Geodia</taxon>
    </lineage>
</organism>
<dbReference type="EC" id="2.4.1.-" evidence="9"/>
<keyword evidence="4" id="KW-0812">Transmembrane</keyword>
<feature type="compositionally biased region" description="Pro residues" evidence="10">
    <location>
        <begin position="45"/>
        <end position="54"/>
    </location>
</feature>
<keyword evidence="7 9" id="KW-0333">Golgi apparatus</keyword>
<accession>A0AA35XH52</accession>
<evidence type="ECO:0000256" key="10">
    <source>
        <dbReference type="SAM" id="MobiDB-lite"/>
    </source>
</evidence>
<feature type="region of interest" description="Disordered" evidence="10">
    <location>
        <begin position="37"/>
        <end position="57"/>
    </location>
</feature>
<comment type="subcellular location">
    <subcellularLocation>
        <location evidence="1 9">Golgi apparatus</location>
        <location evidence="1 9">Golgi stack membrane</location>
        <topology evidence="1 9">Single-pass type II membrane protein</topology>
    </subcellularLocation>
</comment>
<evidence type="ECO:0000256" key="3">
    <source>
        <dbReference type="ARBA" id="ARBA00022679"/>
    </source>
</evidence>
<dbReference type="InterPro" id="IPR008428">
    <property type="entry name" value="Chond_GalNAc"/>
</dbReference>
<keyword evidence="5 9" id="KW-0735">Signal-anchor</keyword>
<dbReference type="GO" id="GO:0032580">
    <property type="term" value="C:Golgi cisterna membrane"/>
    <property type="evidence" value="ECO:0007669"/>
    <property type="project" value="UniProtKB-SubCell"/>
</dbReference>
<evidence type="ECO:0000256" key="7">
    <source>
        <dbReference type="ARBA" id="ARBA00023034"/>
    </source>
</evidence>
<evidence type="ECO:0000256" key="1">
    <source>
        <dbReference type="ARBA" id="ARBA00004447"/>
    </source>
</evidence>
<dbReference type="EMBL" id="CASHTH010003881">
    <property type="protein sequence ID" value="CAI8050622.1"/>
    <property type="molecule type" value="Genomic_DNA"/>
</dbReference>
<sequence length="419" mass="48331">MRAASLLLFAGGLLVGIVFSLLFFLASDSRTSACRSRERFHEPEFPPPPLFPDPEPAEPKQFDLENLETKKYLFSEFAPKHTGKPIRLEHPTHLRQEYRLRKTLFVGVLSSQMYLATRAKAMFETWGQDVSMLAFFVGEDCIVPSELSHLPVIKLPGVPDAVYPPLKKAFAVMQYMYEHYVDDYDWFIRADDDIYLRGNKLIELLNMMDAGELISLGRAGEGRAEDTDRLNLLKHEKYCMGGPGMIFSRGMMVALGPYLDLCLKAVLYHDSLDPQFPWNDDDVEIGRCISRELNVQCSTSLEGRRYFYTDYIGESLDTQTLWRKPELREIITIHPIKDPGHVYSLHLFYRTLEYEELFLRKQTIDRSLTSLCQTVPSNLVPPTFLETNCAVQFGSSHVYDRNSIPVKMTHKHHKKKKRF</sequence>
<dbReference type="AlphaFoldDB" id="A0AA35XH52"/>
<evidence type="ECO:0000313" key="12">
    <source>
        <dbReference type="Proteomes" id="UP001174909"/>
    </source>
</evidence>
<dbReference type="PANTHER" id="PTHR12369">
    <property type="entry name" value="CHONDROITIN SYNTHASE"/>
    <property type="match status" value="1"/>
</dbReference>
<dbReference type="PANTHER" id="PTHR12369:SF17">
    <property type="entry name" value="CHONDROITIN SULFATE SYNTHASE 1-LIKE"/>
    <property type="match status" value="1"/>
</dbReference>
<dbReference type="Proteomes" id="UP001174909">
    <property type="component" value="Unassembled WGS sequence"/>
</dbReference>
<evidence type="ECO:0000256" key="9">
    <source>
        <dbReference type="RuleBase" id="RU364016"/>
    </source>
</evidence>
<evidence type="ECO:0000256" key="8">
    <source>
        <dbReference type="ARBA" id="ARBA00023136"/>
    </source>
</evidence>
<keyword evidence="3 9" id="KW-0808">Transferase</keyword>
<gene>
    <name evidence="11" type="ORF">GBAR_LOCUS27780</name>
</gene>
<protein>
    <recommendedName>
        <fullName evidence="9">Hexosyltransferase</fullName>
        <ecNumber evidence="9">2.4.1.-</ecNumber>
    </recommendedName>
</protein>
<dbReference type="Gene3D" id="3.90.550.50">
    <property type="match status" value="1"/>
</dbReference>
<evidence type="ECO:0000256" key="6">
    <source>
        <dbReference type="ARBA" id="ARBA00022989"/>
    </source>
</evidence>
<keyword evidence="8" id="KW-0472">Membrane</keyword>
<evidence type="ECO:0000256" key="4">
    <source>
        <dbReference type="ARBA" id="ARBA00022692"/>
    </source>
</evidence>
<comment type="similarity">
    <text evidence="2 9">Belongs to the chondroitin N-acetylgalactosaminyltransferase family.</text>
</comment>
<evidence type="ECO:0000256" key="2">
    <source>
        <dbReference type="ARBA" id="ARBA00009239"/>
    </source>
</evidence>
<dbReference type="InterPro" id="IPR051227">
    <property type="entry name" value="CS_glycosyltransferase"/>
</dbReference>
<reference evidence="11" key="1">
    <citation type="submission" date="2023-03" db="EMBL/GenBank/DDBJ databases">
        <authorList>
            <person name="Steffen K."/>
            <person name="Cardenas P."/>
        </authorList>
    </citation>
    <scope>NUCLEOTIDE SEQUENCE</scope>
</reference>
<comment type="caution">
    <text evidence="11">The sequence shown here is derived from an EMBL/GenBank/DDBJ whole genome shotgun (WGS) entry which is preliminary data.</text>
</comment>
<dbReference type="Pfam" id="PF05679">
    <property type="entry name" value="CHGN"/>
    <property type="match status" value="1"/>
</dbReference>
<name>A0AA35XH52_GEOBA</name>
<proteinExistence type="inferred from homology"/>
<keyword evidence="12" id="KW-1185">Reference proteome</keyword>
<keyword evidence="6" id="KW-1133">Transmembrane helix</keyword>